<evidence type="ECO:0000256" key="2">
    <source>
        <dbReference type="SAM" id="MobiDB-lite"/>
    </source>
</evidence>
<dbReference type="GO" id="GO:0016226">
    <property type="term" value="P:iron-sulfur cluster assembly"/>
    <property type="evidence" value="ECO:0007669"/>
    <property type="project" value="TreeGrafter"/>
</dbReference>
<feature type="region of interest" description="Disordered" evidence="2">
    <location>
        <begin position="48"/>
        <end position="83"/>
    </location>
</feature>
<dbReference type="AlphaFoldDB" id="A0A0H2R0P9"/>
<dbReference type="InterPro" id="IPR035903">
    <property type="entry name" value="HesB-like_dom_sf"/>
</dbReference>
<dbReference type="OrthoDB" id="1938621at2759"/>
<comment type="similarity">
    <text evidence="1">Belongs to the HesB/IscA family.</text>
</comment>
<dbReference type="STRING" id="27342.A0A0H2R0P9"/>
<sequence>MPLPRQTTLVPLRAFVRSSATRQHCLKGFITVGSSSPSNNARRTFNSTSIRGASALADHSSRQQAGPKPTRSSRLLHSPSERDLQEAEIEAEVLPVHEATFQMTDAAAQQLQAISGRDNNPNTALRIVVESGGCHGYQYRMELTSKRELDD</sequence>
<dbReference type="GO" id="GO:0051537">
    <property type="term" value="F:2 iron, 2 sulfur cluster binding"/>
    <property type="evidence" value="ECO:0007669"/>
    <property type="project" value="TreeGrafter"/>
</dbReference>
<protein>
    <recommendedName>
        <fullName evidence="5">FeS cluster biogenesis domain-containing protein</fullName>
    </recommendedName>
</protein>
<dbReference type="Gene3D" id="2.60.300.12">
    <property type="entry name" value="HesB-like domain"/>
    <property type="match status" value="1"/>
</dbReference>
<dbReference type="SUPFAM" id="SSF89360">
    <property type="entry name" value="HesB-like domain"/>
    <property type="match status" value="1"/>
</dbReference>
<evidence type="ECO:0000256" key="1">
    <source>
        <dbReference type="ARBA" id="ARBA00006718"/>
    </source>
</evidence>
<evidence type="ECO:0000313" key="3">
    <source>
        <dbReference type="EMBL" id="KLO05365.1"/>
    </source>
</evidence>
<gene>
    <name evidence="3" type="ORF">SCHPADRAFT_1002946</name>
</gene>
<evidence type="ECO:0000313" key="4">
    <source>
        <dbReference type="Proteomes" id="UP000053477"/>
    </source>
</evidence>
<dbReference type="PANTHER" id="PTHR43011:SF1">
    <property type="entry name" value="IRON-SULFUR CLUSTER ASSEMBLY 2 HOMOLOG, MITOCHONDRIAL"/>
    <property type="match status" value="1"/>
</dbReference>
<proteinExistence type="inferred from homology"/>
<dbReference type="Proteomes" id="UP000053477">
    <property type="component" value="Unassembled WGS sequence"/>
</dbReference>
<dbReference type="GO" id="GO:0005739">
    <property type="term" value="C:mitochondrion"/>
    <property type="evidence" value="ECO:0007669"/>
    <property type="project" value="TreeGrafter"/>
</dbReference>
<dbReference type="InParanoid" id="A0A0H2R0P9"/>
<organism evidence="3 4">
    <name type="scientific">Schizopora paradoxa</name>
    <dbReference type="NCBI Taxonomy" id="27342"/>
    <lineage>
        <taxon>Eukaryota</taxon>
        <taxon>Fungi</taxon>
        <taxon>Dikarya</taxon>
        <taxon>Basidiomycota</taxon>
        <taxon>Agaricomycotina</taxon>
        <taxon>Agaricomycetes</taxon>
        <taxon>Hymenochaetales</taxon>
        <taxon>Schizoporaceae</taxon>
        <taxon>Schizopora</taxon>
    </lineage>
</organism>
<dbReference type="GO" id="GO:0005506">
    <property type="term" value="F:iron ion binding"/>
    <property type="evidence" value="ECO:0007669"/>
    <property type="project" value="TreeGrafter"/>
</dbReference>
<keyword evidence="4" id="KW-1185">Reference proteome</keyword>
<dbReference type="EMBL" id="KQ086319">
    <property type="protein sequence ID" value="KLO05365.1"/>
    <property type="molecule type" value="Genomic_DNA"/>
</dbReference>
<dbReference type="FunCoup" id="A0A0H2R0P9">
    <property type="interactions" value="278"/>
</dbReference>
<name>A0A0H2R0P9_9AGAM</name>
<dbReference type="PANTHER" id="PTHR43011">
    <property type="entry name" value="IRON-SULFUR CLUSTER ASSEMBLY 2 HOMOLOG, MITOCHONDRIAL"/>
    <property type="match status" value="1"/>
</dbReference>
<evidence type="ECO:0008006" key="5">
    <source>
        <dbReference type="Google" id="ProtNLM"/>
    </source>
</evidence>
<accession>A0A0H2R0P9</accession>
<dbReference type="GO" id="GO:0051539">
    <property type="term" value="F:4 iron, 4 sulfur cluster binding"/>
    <property type="evidence" value="ECO:0007669"/>
    <property type="project" value="TreeGrafter"/>
</dbReference>
<reference evidence="3 4" key="1">
    <citation type="submission" date="2015-04" db="EMBL/GenBank/DDBJ databases">
        <title>Complete genome sequence of Schizopora paradoxa KUC8140, a cosmopolitan wood degrader in East Asia.</title>
        <authorList>
            <consortium name="DOE Joint Genome Institute"/>
            <person name="Min B."/>
            <person name="Park H."/>
            <person name="Jang Y."/>
            <person name="Kim J.-J."/>
            <person name="Kim K.H."/>
            <person name="Pangilinan J."/>
            <person name="Lipzen A."/>
            <person name="Riley R."/>
            <person name="Grigoriev I.V."/>
            <person name="Spatafora J.W."/>
            <person name="Choi I.-G."/>
        </authorList>
    </citation>
    <scope>NUCLEOTIDE SEQUENCE [LARGE SCALE GENOMIC DNA]</scope>
    <source>
        <strain evidence="3 4">KUC8140</strain>
    </source>
</reference>